<name>A0A0A9EXJ8_ARUDO</name>
<dbReference type="AlphaFoldDB" id="A0A0A9EXJ8"/>
<protein>
    <submittedName>
        <fullName evidence="1">Uncharacterized protein</fullName>
    </submittedName>
</protein>
<reference evidence="1" key="2">
    <citation type="journal article" date="2015" name="Data Brief">
        <title>Shoot transcriptome of the giant reed, Arundo donax.</title>
        <authorList>
            <person name="Barrero R.A."/>
            <person name="Guerrero F.D."/>
            <person name="Moolhuijzen P."/>
            <person name="Goolsby J.A."/>
            <person name="Tidwell J."/>
            <person name="Bellgard S.E."/>
            <person name="Bellgard M.I."/>
        </authorList>
    </citation>
    <scope>NUCLEOTIDE SEQUENCE</scope>
    <source>
        <tissue evidence="1">Shoot tissue taken approximately 20 cm above the soil surface</tissue>
    </source>
</reference>
<evidence type="ECO:0000313" key="1">
    <source>
        <dbReference type="EMBL" id="JAE02586.1"/>
    </source>
</evidence>
<sequence length="142" mass="15422">MRGASLVEDEGLAHADALDGVVDGLVAAGGLPESGCRGAVGARSRRILLVLVAEEVPVVLRPGPDLTFLLDVPWLELVEINVADDVEVDLLGGDLLVKVVIEQLLLRRVEPEPRRHARLPVHRDAHYYIDLFLCVSDLYTAS</sequence>
<reference evidence="1" key="1">
    <citation type="submission" date="2014-09" db="EMBL/GenBank/DDBJ databases">
        <authorList>
            <person name="Magalhaes I.L.F."/>
            <person name="Oliveira U."/>
            <person name="Santos F.R."/>
            <person name="Vidigal T.H.D.A."/>
            <person name="Brescovit A.D."/>
            <person name="Santos A.J."/>
        </authorList>
    </citation>
    <scope>NUCLEOTIDE SEQUENCE</scope>
    <source>
        <tissue evidence="1">Shoot tissue taken approximately 20 cm above the soil surface</tissue>
    </source>
</reference>
<proteinExistence type="predicted"/>
<accession>A0A0A9EXJ8</accession>
<organism evidence="1">
    <name type="scientific">Arundo donax</name>
    <name type="common">Giant reed</name>
    <name type="synonym">Donax arundinaceus</name>
    <dbReference type="NCBI Taxonomy" id="35708"/>
    <lineage>
        <taxon>Eukaryota</taxon>
        <taxon>Viridiplantae</taxon>
        <taxon>Streptophyta</taxon>
        <taxon>Embryophyta</taxon>
        <taxon>Tracheophyta</taxon>
        <taxon>Spermatophyta</taxon>
        <taxon>Magnoliopsida</taxon>
        <taxon>Liliopsida</taxon>
        <taxon>Poales</taxon>
        <taxon>Poaceae</taxon>
        <taxon>PACMAD clade</taxon>
        <taxon>Arundinoideae</taxon>
        <taxon>Arundineae</taxon>
        <taxon>Arundo</taxon>
    </lineage>
</organism>
<dbReference type="EMBL" id="GBRH01195310">
    <property type="protein sequence ID" value="JAE02586.1"/>
    <property type="molecule type" value="Transcribed_RNA"/>
</dbReference>